<organism evidence="3 4">
    <name type="scientific">Harryflintia acetispora</name>
    <dbReference type="NCBI Taxonomy" id="1849041"/>
    <lineage>
        <taxon>Bacteria</taxon>
        <taxon>Bacillati</taxon>
        <taxon>Bacillota</taxon>
        <taxon>Clostridia</taxon>
        <taxon>Eubacteriales</taxon>
        <taxon>Oscillospiraceae</taxon>
        <taxon>Harryflintia</taxon>
    </lineage>
</organism>
<dbReference type="SUPFAM" id="SSF53041">
    <property type="entry name" value="Resolvase-like"/>
    <property type="match status" value="1"/>
</dbReference>
<dbReference type="Pfam" id="PF13408">
    <property type="entry name" value="Zn_ribbon_recom"/>
    <property type="match status" value="1"/>
</dbReference>
<feature type="domain" description="Recombinase" evidence="2">
    <location>
        <begin position="181"/>
        <end position="324"/>
    </location>
</feature>
<dbReference type="InterPro" id="IPR011109">
    <property type="entry name" value="DNA_bind_recombinase_dom"/>
</dbReference>
<accession>A0A9X8UGB4</accession>
<gene>
    <name evidence="3" type="ORF">EDD78_11719</name>
</gene>
<dbReference type="EMBL" id="SLUK01000017">
    <property type="protein sequence ID" value="TCL40851.1"/>
    <property type="molecule type" value="Genomic_DNA"/>
</dbReference>
<dbReference type="Proteomes" id="UP000294682">
    <property type="component" value="Unassembled WGS sequence"/>
</dbReference>
<dbReference type="PANTHER" id="PTHR30461">
    <property type="entry name" value="DNA-INVERTASE FROM LAMBDOID PROPHAGE"/>
    <property type="match status" value="1"/>
</dbReference>
<dbReference type="Gene3D" id="3.40.50.1390">
    <property type="entry name" value="Resolvase, N-terminal catalytic domain"/>
    <property type="match status" value="1"/>
</dbReference>
<feature type="domain" description="Resolvase/invertase-type recombinase catalytic" evidence="1">
    <location>
        <begin position="20"/>
        <end position="173"/>
    </location>
</feature>
<evidence type="ECO:0000259" key="2">
    <source>
        <dbReference type="PROSITE" id="PS51737"/>
    </source>
</evidence>
<dbReference type="Gene3D" id="3.90.1750.20">
    <property type="entry name" value="Putative Large Serine Recombinase, Chain B, Domain 2"/>
    <property type="match status" value="1"/>
</dbReference>
<dbReference type="PROSITE" id="PS51737">
    <property type="entry name" value="RECOMBINASE_DNA_BIND"/>
    <property type="match status" value="1"/>
</dbReference>
<dbReference type="InterPro" id="IPR025827">
    <property type="entry name" value="Zn_ribbon_recom_dom"/>
</dbReference>
<comment type="caution">
    <text evidence="3">The sequence shown here is derived from an EMBL/GenBank/DDBJ whole genome shotgun (WGS) entry which is preliminary data.</text>
</comment>
<dbReference type="InterPro" id="IPR006119">
    <property type="entry name" value="Resolv_N"/>
</dbReference>
<reference evidence="3 4" key="1">
    <citation type="submission" date="2019-03" db="EMBL/GenBank/DDBJ databases">
        <title>Genomic Encyclopedia of Type Strains, Phase IV (KMG-IV): sequencing the most valuable type-strain genomes for metagenomic binning, comparative biology and taxonomic classification.</title>
        <authorList>
            <person name="Goeker M."/>
        </authorList>
    </citation>
    <scope>NUCLEOTIDE SEQUENCE [LARGE SCALE GENOMIC DNA]</scope>
    <source>
        <strain evidence="3 4">DSM 100433</strain>
    </source>
</reference>
<keyword evidence="4" id="KW-1185">Reference proteome</keyword>
<protein>
    <submittedName>
        <fullName evidence="3">DNA invertase Pin-like site-specific DNA recombinase</fullName>
    </submittedName>
</protein>
<dbReference type="PROSITE" id="PS51736">
    <property type="entry name" value="RECOMBINASES_3"/>
    <property type="match status" value="1"/>
</dbReference>
<dbReference type="GO" id="GO:0000150">
    <property type="term" value="F:DNA strand exchange activity"/>
    <property type="evidence" value="ECO:0007669"/>
    <property type="project" value="InterPro"/>
</dbReference>
<dbReference type="GO" id="GO:0003677">
    <property type="term" value="F:DNA binding"/>
    <property type="evidence" value="ECO:0007669"/>
    <property type="project" value="InterPro"/>
</dbReference>
<dbReference type="RefSeq" id="WP_132085308.1">
    <property type="nucleotide sequence ID" value="NZ_SLUK01000017.1"/>
</dbReference>
<dbReference type="SMART" id="SM00857">
    <property type="entry name" value="Resolvase"/>
    <property type="match status" value="1"/>
</dbReference>
<dbReference type="InterPro" id="IPR038109">
    <property type="entry name" value="DNA_bind_recomb_sf"/>
</dbReference>
<dbReference type="PANTHER" id="PTHR30461:SF23">
    <property type="entry name" value="DNA RECOMBINASE-RELATED"/>
    <property type="match status" value="1"/>
</dbReference>
<dbReference type="InterPro" id="IPR050639">
    <property type="entry name" value="SSR_resolvase"/>
</dbReference>
<evidence type="ECO:0000259" key="1">
    <source>
        <dbReference type="PROSITE" id="PS51736"/>
    </source>
</evidence>
<evidence type="ECO:0000313" key="4">
    <source>
        <dbReference type="Proteomes" id="UP000294682"/>
    </source>
</evidence>
<sequence length="551" mass="64282">MARVSRTQTNVIKKQVNGWRVAIYIRLSRDDGNIESYSVKNQREMLLDYVDRCGEDMEIVDIYIDDGFTGTDSDRDAFQRMLDDLKRKRANCVIIKDLSRLSRNYVEAGHYIEMLFPILDVRFICLDPELDSFKHPETVNSMMIAMLNVFNEDFCRQTSAKVRKVFDLKRQKGEFIGGFAPYGYQKDPENKNKLLVDDEAADVVRNIFQWFMDGMSKYGICQKLNRLGVLCPSLYKQSKGQQYKNPHSNDNPVWSARTIDSILHNQSYIGDMVQGRYRIKSYKIHTQICVPADDWFIVEGTHEPIVSEEVFDTVQNLLKRDTRVAPKQDKIYLFSGFMRCADCGRAMRHQTVRGKHTYYLCRTYKDRGKELCTKHTIREDNLYLAVLTAIQKQVAIAVSMADMVSEINKAPTVERDSRRLVDAIECKQNELNKIKRYKTNLFGSLQDGDITKEEFRDMKAEFDKKSESLQESIVALEKEYQKSICGVNEKNQFLAHFMKYQNITELKREILAKLIENIYVQENGNIVIRFRFADEYRLAAEFIENNERLLA</sequence>
<name>A0A9X8UGB4_9FIRM</name>
<dbReference type="AlphaFoldDB" id="A0A9X8UGB4"/>
<proteinExistence type="predicted"/>
<dbReference type="InterPro" id="IPR036162">
    <property type="entry name" value="Resolvase-like_N_sf"/>
</dbReference>
<dbReference type="Pfam" id="PF00239">
    <property type="entry name" value="Resolvase"/>
    <property type="match status" value="1"/>
</dbReference>
<dbReference type="Pfam" id="PF07508">
    <property type="entry name" value="Recombinase"/>
    <property type="match status" value="1"/>
</dbReference>
<evidence type="ECO:0000313" key="3">
    <source>
        <dbReference type="EMBL" id="TCL40851.1"/>
    </source>
</evidence>